<dbReference type="SUPFAM" id="SSF52374">
    <property type="entry name" value="Nucleotidylyl transferase"/>
    <property type="match status" value="1"/>
</dbReference>
<sequence>MIQVIRSKSDLKKAVKKNKISHKSVGLIPTMGALHQGHLSLVQMSKKHYDITVVTIFVNPTQFNNKADLLTYPKTEAADIELLKEADCDIVFVPDTKEIYENEVVVNLNFGYLEHILEGKH</sequence>
<reference evidence="3" key="1">
    <citation type="submission" date="2018-06" db="EMBL/GenBank/DDBJ databases">
        <authorList>
            <person name="Zhirakovskaya E."/>
        </authorList>
    </citation>
    <scope>NUCLEOTIDE SEQUENCE</scope>
</reference>
<dbReference type="Pfam" id="PF02569">
    <property type="entry name" value="Pantoate_ligase"/>
    <property type="match status" value="1"/>
</dbReference>
<keyword evidence="1" id="KW-0547">Nucleotide-binding</keyword>
<evidence type="ECO:0000256" key="1">
    <source>
        <dbReference type="ARBA" id="ARBA00022741"/>
    </source>
</evidence>
<dbReference type="Gene3D" id="3.40.50.620">
    <property type="entry name" value="HUPs"/>
    <property type="match status" value="1"/>
</dbReference>
<proteinExistence type="predicted"/>
<dbReference type="InterPro" id="IPR003721">
    <property type="entry name" value="Pantoate_ligase"/>
</dbReference>
<feature type="non-terminal residue" evidence="3">
    <location>
        <position position="121"/>
    </location>
</feature>
<dbReference type="InterPro" id="IPR014729">
    <property type="entry name" value="Rossmann-like_a/b/a_fold"/>
</dbReference>
<dbReference type="PANTHER" id="PTHR21299:SF1">
    <property type="entry name" value="PANTOATE--BETA-ALANINE LIGASE"/>
    <property type="match status" value="1"/>
</dbReference>
<evidence type="ECO:0000256" key="2">
    <source>
        <dbReference type="ARBA" id="ARBA00022840"/>
    </source>
</evidence>
<dbReference type="EC" id="6.3.2.1" evidence="3"/>
<dbReference type="EMBL" id="UOES01000325">
    <property type="protein sequence ID" value="VAW27919.1"/>
    <property type="molecule type" value="Genomic_DNA"/>
</dbReference>
<keyword evidence="2" id="KW-0067">ATP-binding</keyword>
<dbReference type="PANTHER" id="PTHR21299">
    <property type="entry name" value="CYTIDYLATE KINASE/PANTOATE-BETA-ALANINE LIGASE"/>
    <property type="match status" value="1"/>
</dbReference>
<dbReference type="GO" id="GO:0015940">
    <property type="term" value="P:pantothenate biosynthetic process"/>
    <property type="evidence" value="ECO:0007669"/>
    <property type="project" value="InterPro"/>
</dbReference>
<evidence type="ECO:0000313" key="3">
    <source>
        <dbReference type="EMBL" id="VAW27919.1"/>
    </source>
</evidence>
<accession>A0A3B0UTD8</accession>
<dbReference type="GO" id="GO:0005829">
    <property type="term" value="C:cytosol"/>
    <property type="evidence" value="ECO:0007669"/>
    <property type="project" value="TreeGrafter"/>
</dbReference>
<protein>
    <submittedName>
        <fullName evidence="3">Pantoate--beta-alanine ligase</fullName>
        <ecNumber evidence="3">6.3.2.1</ecNumber>
    </submittedName>
</protein>
<keyword evidence="3" id="KW-0436">Ligase</keyword>
<dbReference type="AlphaFoldDB" id="A0A3B0UTD8"/>
<organism evidence="3">
    <name type="scientific">hydrothermal vent metagenome</name>
    <dbReference type="NCBI Taxonomy" id="652676"/>
    <lineage>
        <taxon>unclassified sequences</taxon>
        <taxon>metagenomes</taxon>
        <taxon>ecological metagenomes</taxon>
    </lineage>
</organism>
<dbReference type="GO" id="GO:0005524">
    <property type="term" value="F:ATP binding"/>
    <property type="evidence" value="ECO:0007669"/>
    <property type="project" value="UniProtKB-KW"/>
</dbReference>
<dbReference type="InterPro" id="IPR004821">
    <property type="entry name" value="Cyt_trans-like"/>
</dbReference>
<gene>
    <name evidence="3" type="ORF">MNBD_BACTEROID06-1234</name>
</gene>
<dbReference type="GO" id="GO:0004592">
    <property type="term" value="F:pantoate-beta-alanine ligase activity"/>
    <property type="evidence" value="ECO:0007669"/>
    <property type="project" value="InterPro"/>
</dbReference>
<name>A0A3B0UTD8_9ZZZZ</name>
<dbReference type="NCBIfam" id="TIGR00125">
    <property type="entry name" value="cyt_tran_rel"/>
    <property type="match status" value="1"/>
</dbReference>